<dbReference type="InterPro" id="IPR014014">
    <property type="entry name" value="RNA_helicase_DEAD_Q_motif"/>
</dbReference>
<evidence type="ECO:0000256" key="4">
    <source>
        <dbReference type="ARBA" id="ARBA00022801"/>
    </source>
</evidence>
<keyword evidence="6 11" id="KW-0067">ATP-binding</keyword>
<dbReference type="eggNOG" id="COG0513">
    <property type="taxonomic scope" value="Bacteria"/>
</dbReference>
<dbReference type="InterPro" id="IPR011545">
    <property type="entry name" value="DEAD/DEAH_box_helicase_dom"/>
</dbReference>
<dbReference type="CDD" id="cd00268">
    <property type="entry name" value="DEADc"/>
    <property type="match status" value="1"/>
</dbReference>
<evidence type="ECO:0000313" key="17">
    <source>
        <dbReference type="Proteomes" id="UP000185062"/>
    </source>
</evidence>
<dbReference type="Gene3D" id="3.40.50.300">
    <property type="entry name" value="P-loop containing nucleotide triphosphate hydrolases"/>
    <property type="match status" value="2"/>
</dbReference>
<dbReference type="PROSITE" id="PS51194">
    <property type="entry name" value="HELICASE_CTER"/>
    <property type="match status" value="1"/>
</dbReference>
<evidence type="ECO:0000256" key="11">
    <source>
        <dbReference type="RuleBase" id="RU000492"/>
    </source>
</evidence>
<dbReference type="PROSITE" id="PS51192">
    <property type="entry name" value="HELICASE_ATP_BIND_1"/>
    <property type="match status" value="1"/>
</dbReference>
<dbReference type="InterPro" id="IPR027417">
    <property type="entry name" value="P-loop_NTPase"/>
</dbReference>
<dbReference type="GO" id="GO:0005829">
    <property type="term" value="C:cytosol"/>
    <property type="evidence" value="ECO:0007669"/>
    <property type="project" value="TreeGrafter"/>
</dbReference>
<evidence type="ECO:0000256" key="7">
    <source>
        <dbReference type="ARBA" id="ARBA00038437"/>
    </source>
</evidence>
<organism evidence="16 17">
    <name type="scientific">Nitrosomonas cryotolerans ATCC 49181</name>
    <dbReference type="NCBI Taxonomy" id="1131553"/>
    <lineage>
        <taxon>Bacteria</taxon>
        <taxon>Pseudomonadati</taxon>
        <taxon>Pseudomonadota</taxon>
        <taxon>Betaproteobacteria</taxon>
        <taxon>Nitrosomonadales</taxon>
        <taxon>Nitrosomonadaceae</taxon>
        <taxon>Nitrosomonas</taxon>
    </lineage>
</organism>
<feature type="domain" description="Helicase C-terminal" evidence="14">
    <location>
        <begin position="234"/>
        <end position="384"/>
    </location>
</feature>
<dbReference type="AlphaFoldDB" id="A0A1N6I7D6"/>
<evidence type="ECO:0000256" key="1">
    <source>
        <dbReference type="ARBA" id="ARBA00012552"/>
    </source>
</evidence>
<dbReference type="GO" id="GO:0003676">
    <property type="term" value="F:nucleic acid binding"/>
    <property type="evidence" value="ECO:0007669"/>
    <property type="project" value="InterPro"/>
</dbReference>
<accession>A0A1N6I7D6</accession>
<evidence type="ECO:0000259" key="15">
    <source>
        <dbReference type="PROSITE" id="PS51195"/>
    </source>
</evidence>
<dbReference type="RefSeq" id="WP_028462153.1">
    <property type="nucleotide sequence ID" value="NZ_FSRO01000001.1"/>
</dbReference>
<evidence type="ECO:0000256" key="2">
    <source>
        <dbReference type="ARBA" id="ARBA00022490"/>
    </source>
</evidence>
<evidence type="ECO:0000259" key="14">
    <source>
        <dbReference type="PROSITE" id="PS51194"/>
    </source>
</evidence>
<dbReference type="SMART" id="SM00487">
    <property type="entry name" value="DEXDc"/>
    <property type="match status" value="1"/>
</dbReference>
<gene>
    <name evidence="16" type="ORF">SAMN02743940_1598</name>
</gene>
<evidence type="ECO:0000256" key="12">
    <source>
        <dbReference type="SAM" id="MobiDB-lite"/>
    </source>
</evidence>
<evidence type="ECO:0000256" key="3">
    <source>
        <dbReference type="ARBA" id="ARBA00022741"/>
    </source>
</evidence>
<evidence type="ECO:0000259" key="13">
    <source>
        <dbReference type="PROSITE" id="PS51192"/>
    </source>
</evidence>
<proteinExistence type="inferred from homology"/>
<dbReference type="CDD" id="cd18787">
    <property type="entry name" value="SF2_C_DEAD"/>
    <property type="match status" value="1"/>
</dbReference>
<evidence type="ECO:0000256" key="9">
    <source>
        <dbReference type="ARBA" id="ARBA00074363"/>
    </source>
</evidence>
<keyword evidence="4 11" id="KW-0378">Hydrolase</keyword>
<dbReference type="InterPro" id="IPR014001">
    <property type="entry name" value="Helicase_ATP-bd"/>
</dbReference>
<feature type="compositionally biased region" description="Low complexity" evidence="12">
    <location>
        <begin position="420"/>
        <end position="429"/>
    </location>
</feature>
<dbReference type="SMART" id="SM00490">
    <property type="entry name" value="HELICc"/>
    <property type="match status" value="1"/>
</dbReference>
<dbReference type="InterPro" id="IPR001650">
    <property type="entry name" value="Helicase_C-like"/>
</dbReference>
<evidence type="ECO:0000256" key="10">
    <source>
        <dbReference type="PROSITE-ProRule" id="PRU00552"/>
    </source>
</evidence>
<feature type="domain" description="Helicase ATP-binding" evidence="13">
    <location>
        <begin position="32"/>
        <end position="207"/>
    </location>
</feature>
<dbReference type="GO" id="GO:0003724">
    <property type="term" value="F:RNA helicase activity"/>
    <property type="evidence" value="ECO:0007669"/>
    <property type="project" value="UniProtKB-EC"/>
</dbReference>
<dbReference type="STRING" id="44575.SAMN05216419_10401"/>
<comment type="catalytic activity">
    <reaction evidence="8">
        <text>ATP + H2O = ADP + phosphate + H(+)</text>
        <dbReference type="Rhea" id="RHEA:13065"/>
        <dbReference type="ChEBI" id="CHEBI:15377"/>
        <dbReference type="ChEBI" id="CHEBI:15378"/>
        <dbReference type="ChEBI" id="CHEBI:30616"/>
        <dbReference type="ChEBI" id="CHEBI:43474"/>
        <dbReference type="ChEBI" id="CHEBI:456216"/>
        <dbReference type="EC" id="3.6.4.13"/>
    </reaction>
</comment>
<dbReference type="PANTHER" id="PTHR47959">
    <property type="entry name" value="ATP-DEPENDENT RNA HELICASE RHLE-RELATED"/>
    <property type="match status" value="1"/>
</dbReference>
<dbReference type="PROSITE" id="PS51195">
    <property type="entry name" value="Q_MOTIF"/>
    <property type="match status" value="1"/>
</dbReference>
<evidence type="ECO:0000256" key="8">
    <source>
        <dbReference type="ARBA" id="ARBA00047984"/>
    </source>
</evidence>
<dbReference type="SUPFAM" id="SSF52540">
    <property type="entry name" value="P-loop containing nucleoside triphosphate hydrolases"/>
    <property type="match status" value="1"/>
</dbReference>
<dbReference type="Pfam" id="PF00271">
    <property type="entry name" value="Helicase_C"/>
    <property type="match status" value="1"/>
</dbReference>
<name>A0A1N6I7D6_9PROT</name>
<keyword evidence="5 11" id="KW-0347">Helicase</keyword>
<reference evidence="16 17" key="1">
    <citation type="submission" date="2016-12" db="EMBL/GenBank/DDBJ databases">
        <authorList>
            <person name="Song W.-J."/>
            <person name="Kurnit D.M."/>
        </authorList>
    </citation>
    <scope>NUCLEOTIDE SEQUENCE [LARGE SCALE GENOMIC DNA]</scope>
    <source>
        <strain evidence="16 17">ATCC 49181</strain>
    </source>
</reference>
<dbReference type="Proteomes" id="UP000185062">
    <property type="component" value="Unassembled WGS sequence"/>
</dbReference>
<protein>
    <recommendedName>
        <fullName evidence="9">DEAD-box ATP-dependent RNA helicase RhpA</fullName>
        <ecNumber evidence="1">3.6.4.13</ecNumber>
    </recommendedName>
</protein>
<keyword evidence="3 11" id="KW-0547">Nucleotide-binding</keyword>
<dbReference type="GO" id="GO:0009266">
    <property type="term" value="P:response to temperature stimulus"/>
    <property type="evidence" value="ECO:0007669"/>
    <property type="project" value="UniProtKB-ARBA"/>
</dbReference>
<feature type="domain" description="DEAD-box RNA helicase Q" evidence="15">
    <location>
        <begin position="1"/>
        <end position="29"/>
    </location>
</feature>
<dbReference type="InterPro" id="IPR044742">
    <property type="entry name" value="DEAD/DEAH_RhlB"/>
</dbReference>
<dbReference type="Pfam" id="PF00270">
    <property type="entry name" value="DEAD"/>
    <property type="match status" value="1"/>
</dbReference>
<dbReference type="GO" id="GO:0016787">
    <property type="term" value="F:hydrolase activity"/>
    <property type="evidence" value="ECO:0007669"/>
    <property type="project" value="UniProtKB-KW"/>
</dbReference>
<keyword evidence="17" id="KW-1185">Reference proteome</keyword>
<evidence type="ECO:0000313" key="16">
    <source>
        <dbReference type="EMBL" id="SIO27923.1"/>
    </source>
</evidence>
<dbReference type="FunFam" id="3.40.50.300:FF:000108">
    <property type="entry name" value="ATP-dependent RNA helicase RhlE"/>
    <property type="match status" value="1"/>
</dbReference>
<feature type="short sequence motif" description="Q motif" evidence="10">
    <location>
        <begin position="1"/>
        <end position="29"/>
    </location>
</feature>
<evidence type="ECO:0000256" key="6">
    <source>
        <dbReference type="ARBA" id="ARBA00022840"/>
    </source>
</evidence>
<feature type="region of interest" description="Disordered" evidence="12">
    <location>
        <begin position="377"/>
        <end position="460"/>
    </location>
</feature>
<evidence type="ECO:0000256" key="5">
    <source>
        <dbReference type="ARBA" id="ARBA00022806"/>
    </source>
</evidence>
<comment type="similarity">
    <text evidence="7 11">Belongs to the DEAD box helicase family.</text>
</comment>
<dbReference type="EC" id="3.6.4.13" evidence="1"/>
<dbReference type="EMBL" id="FSRO01000001">
    <property type="protein sequence ID" value="SIO27923.1"/>
    <property type="molecule type" value="Genomic_DNA"/>
</dbReference>
<dbReference type="PROSITE" id="PS00039">
    <property type="entry name" value="DEAD_ATP_HELICASE"/>
    <property type="match status" value="1"/>
</dbReference>
<dbReference type="InterPro" id="IPR050079">
    <property type="entry name" value="DEAD_box_RNA_helicase"/>
</dbReference>
<sequence length="460" mass="50602">MSFENLNLHPSIIKAINEAGYTTPTPIQEQAIPELLAGYDVMASAQTGTGKTAAFMLPALHHLAVPSKVRSRGPRIVVLTPTRELALQVSEAATKYGKHLSRIKVVSILGGMPYPLQNRLLSQPVDILVATPGRLIDHIQRGRIDFSRLEMLVLDEADRMLDMGFIDDVERIASATPATRQTLLFSATFDGAIDKVAARLLKSPKRIQVASQQARLDNIEQRLHYVDDLLHKNKLLDHVLRDETLKQAIVFTATKRDASTLADNLSAQGYEAAALHGDMNQRERTRTLTKLRRGGLRILVATDVAARGIDVADITHVINFDLPKFAEDYVHRIGRTGRAGASGTAVSFASSKDGGNLKKIEHYTGQSIASHVIPGLEPRFKPRSRTGGFRGTPNVTHKRKRSPLSGSDKRIFNTATNSINGNRSNGNQDNNRDRSFSNDNRGNSYKNSRSSGTAHYARPK</sequence>
<dbReference type="GO" id="GO:0042255">
    <property type="term" value="P:ribosome assembly"/>
    <property type="evidence" value="ECO:0007669"/>
    <property type="project" value="UniProtKB-ARBA"/>
</dbReference>
<dbReference type="InterPro" id="IPR000629">
    <property type="entry name" value="RNA-helicase_DEAD-box_CS"/>
</dbReference>
<dbReference type="PANTHER" id="PTHR47959:SF17">
    <property type="entry name" value="ATP-DEPENDENT RNA HELICASE DEAD BOX FAMILY"/>
    <property type="match status" value="1"/>
</dbReference>
<keyword evidence="2" id="KW-0963">Cytoplasm</keyword>
<dbReference type="GO" id="GO:0005524">
    <property type="term" value="F:ATP binding"/>
    <property type="evidence" value="ECO:0007669"/>
    <property type="project" value="UniProtKB-KW"/>
</dbReference>